<dbReference type="SUPFAM" id="SSF55681">
    <property type="entry name" value="Class II aaRS and biotin synthetases"/>
    <property type="match status" value="1"/>
</dbReference>
<dbReference type="GO" id="GO:0000049">
    <property type="term" value="F:tRNA binding"/>
    <property type="evidence" value="ECO:0007669"/>
    <property type="project" value="UniProtKB-KW"/>
</dbReference>
<dbReference type="Gene3D" id="3.10.310.40">
    <property type="match status" value="1"/>
</dbReference>
<keyword evidence="5 11" id="KW-0067">ATP-binding</keyword>
<keyword evidence="4 11" id="KW-0547">Nucleotide-binding</keyword>
<dbReference type="GO" id="GO:0005829">
    <property type="term" value="C:cytosol"/>
    <property type="evidence" value="ECO:0007669"/>
    <property type="project" value="TreeGrafter"/>
</dbReference>
<dbReference type="InterPro" id="IPR002318">
    <property type="entry name" value="Ala-tRNA-lgiase_IIc"/>
</dbReference>
<feature type="domain" description="Alanyl-transfer RNA synthetases family profile" evidence="12">
    <location>
        <begin position="1"/>
        <end position="697"/>
    </location>
</feature>
<dbReference type="RefSeq" id="WP_015798379.1">
    <property type="nucleotide sequence ID" value="NC_013124.1"/>
</dbReference>
<dbReference type="KEGG" id="afo:Afer_0951"/>
<keyword evidence="3 11" id="KW-0436">Ligase</keyword>
<evidence type="ECO:0000313" key="13">
    <source>
        <dbReference type="EMBL" id="ACU53890.1"/>
    </source>
</evidence>
<keyword evidence="7 11" id="KW-0648">Protein biosynthesis</keyword>
<proteinExistence type="inferred from homology"/>
<dbReference type="InterPro" id="IPR018162">
    <property type="entry name" value="Ala-tRNA-ligase_IIc_anticod-bd"/>
</dbReference>
<dbReference type="CDD" id="cd00673">
    <property type="entry name" value="AlaRS_core"/>
    <property type="match status" value="1"/>
</dbReference>
<evidence type="ECO:0000256" key="11">
    <source>
        <dbReference type="HAMAP-Rule" id="MF_00036"/>
    </source>
</evidence>
<dbReference type="InterPro" id="IPR009000">
    <property type="entry name" value="Transl_B-barrel_sf"/>
</dbReference>
<dbReference type="Pfam" id="PF01411">
    <property type="entry name" value="tRNA-synt_2c"/>
    <property type="match status" value="1"/>
</dbReference>
<evidence type="ECO:0000256" key="2">
    <source>
        <dbReference type="ARBA" id="ARBA00022555"/>
    </source>
</evidence>
<dbReference type="HOGENOM" id="CLU_004485_1_1_11"/>
<dbReference type="Pfam" id="PF07973">
    <property type="entry name" value="tRNA_SAD"/>
    <property type="match status" value="1"/>
</dbReference>
<protein>
    <recommendedName>
        <fullName evidence="11">Alanine--tRNA ligase</fullName>
        <ecNumber evidence="11">6.1.1.7</ecNumber>
    </recommendedName>
    <alternativeName>
        <fullName evidence="11">Alanyl-tRNA synthetase</fullName>
        <shortName evidence="11">AlaRS</shortName>
    </alternativeName>
</protein>
<dbReference type="GO" id="GO:0008270">
    <property type="term" value="F:zinc ion binding"/>
    <property type="evidence" value="ECO:0007669"/>
    <property type="project" value="UniProtKB-UniRule"/>
</dbReference>
<dbReference type="Proteomes" id="UP000000771">
    <property type="component" value="Chromosome"/>
</dbReference>
<dbReference type="InterPro" id="IPR050058">
    <property type="entry name" value="Ala-tRNA_ligase"/>
</dbReference>
<dbReference type="eggNOG" id="COG0013">
    <property type="taxonomic scope" value="Bacteria"/>
</dbReference>
<comment type="function">
    <text evidence="9 11">Catalyzes the attachment of alanine to tRNA(Ala) in a two-step reaction: alanine is first activated by ATP to form Ala-AMP and then transferred to the acceptor end of tRNA(Ala). Also edits incorrectly charged Ser-tRNA(Ala) and Gly-tRNA(Ala) via its editing domain.</text>
</comment>
<evidence type="ECO:0000259" key="12">
    <source>
        <dbReference type="PROSITE" id="PS50860"/>
    </source>
</evidence>
<keyword evidence="2 11" id="KW-0820">tRNA-binding</keyword>
<keyword evidence="6 11" id="KW-0694">RNA-binding</keyword>
<dbReference type="OrthoDB" id="9803884at2"/>
<dbReference type="FunFam" id="3.30.980.10:FF:000004">
    <property type="entry name" value="Alanine--tRNA ligase, cytoplasmic"/>
    <property type="match status" value="1"/>
</dbReference>
<keyword evidence="11" id="KW-0862">Zinc</keyword>
<comment type="subcellular location">
    <subcellularLocation>
        <location evidence="11">Cytoplasm</location>
    </subcellularLocation>
</comment>
<feature type="binding site" evidence="11">
    <location>
        <position position="552"/>
    </location>
    <ligand>
        <name>Zn(2+)</name>
        <dbReference type="ChEBI" id="CHEBI:29105"/>
    </ligand>
</feature>
<evidence type="ECO:0000256" key="10">
    <source>
        <dbReference type="ARBA" id="ARBA00048300"/>
    </source>
</evidence>
<feature type="binding site" evidence="11">
    <location>
        <position position="658"/>
    </location>
    <ligand>
        <name>Zn(2+)</name>
        <dbReference type="ChEBI" id="CHEBI:29105"/>
    </ligand>
</feature>
<dbReference type="InterPro" id="IPR018163">
    <property type="entry name" value="Thr/Ala-tRNA-synth_IIc_edit"/>
</dbReference>
<name>C7LYT2_ACIFD</name>
<dbReference type="InterPro" id="IPR023033">
    <property type="entry name" value="Ala_tRNA_ligase_euk/bac"/>
</dbReference>
<keyword evidence="8 11" id="KW-0030">Aminoacyl-tRNA synthetase</keyword>
<dbReference type="Gene3D" id="3.30.54.20">
    <property type="match status" value="1"/>
</dbReference>
<comment type="catalytic activity">
    <reaction evidence="10 11">
        <text>tRNA(Ala) + L-alanine + ATP = L-alanyl-tRNA(Ala) + AMP + diphosphate</text>
        <dbReference type="Rhea" id="RHEA:12540"/>
        <dbReference type="Rhea" id="RHEA-COMP:9657"/>
        <dbReference type="Rhea" id="RHEA-COMP:9923"/>
        <dbReference type="ChEBI" id="CHEBI:30616"/>
        <dbReference type="ChEBI" id="CHEBI:33019"/>
        <dbReference type="ChEBI" id="CHEBI:57972"/>
        <dbReference type="ChEBI" id="CHEBI:78442"/>
        <dbReference type="ChEBI" id="CHEBI:78497"/>
        <dbReference type="ChEBI" id="CHEBI:456215"/>
        <dbReference type="EC" id="6.1.1.7"/>
    </reaction>
</comment>
<evidence type="ECO:0000256" key="1">
    <source>
        <dbReference type="ARBA" id="ARBA00008226"/>
    </source>
</evidence>
<dbReference type="AlphaFoldDB" id="C7LYT2"/>
<evidence type="ECO:0000256" key="8">
    <source>
        <dbReference type="ARBA" id="ARBA00023146"/>
    </source>
</evidence>
<evidence type="ECO:0000256" key="3">
    <source>
        <dbReference type="ARBA" id="ARBA00022598"/>
    </source>
</evidence>
<dbReference type="PANTHER" id="PTHR11777">
    <property type="entry name" value="ALANYL-TRNA SYNTHETASE"/>
    <property type="match status" value="1"/>
</dbReference>
<dbReference type="PRINTS" id="PR00980">
    <property type="entry name" value="TRNASYNTHALA"/>
</dbReference>
<sequence length="854" mass="93042">MDSNDLRRAFREYFVERGHVPVPSASLVPHDPTLLFTVAGMVPFKPYFLGEEVPPYRRATSIQKCMRAGGKHNDLDQVGTTARHLTFFEMLGNFSFGDYFKEGAIPYAWGLVTEVLGLDPDRLWITVHTSDDEAERIWIEACGVRPERIQRLDEDNWWQMGETGPCGPCSEIYYDKGESYGAGGGPAVGSDERFLEIWNLVFMQYDRHPDGSLTPLPAPCIDTGAGLERIVPVLQGHDSVFETDLMWPLMEEAQSLTGRRYGGRFGADAGGDVGLRIMADHARATTFLLADGVVPTNEGRGYVLRRIIRRLVARAQLLGAKGPVVEPMVRMTAAVMGEAYPEVARELETIVQHAAREEERFAATLALGRPLLDAALEGGSVPGALAFKLHDTYGLPIELTMELAAERGVSVDRAGFEEAMAAQRERARQAGLGTEAVEHPVSAEVLREHGRSEFTGYEATEDEGRLLALASEGDVLVAVLDRTPFYPEGGGQLGDTGTIEGDGFRLTIIDTDQPVAGVIRHHVGAVEGEPVIGALVRAVVDAERREGLRVHHTATHLLHWALREVLGPHVKQQGSLVAPDHLRFDFTHWGPLTPDEIEEIERRVAAEIIRDSVVTVELMDRDEAIRRGAVAFFGDRYGDVVRVVHAGESSVELCGGTHLDRLGRIGHLRITSESSIGANTRRVEAVVQLAALEVAHRDRRLLDELERIVPGGRDGIGERVDRIVERAKRAESELARERTRTLAERARALAETRGADGLVVARVDGLDQRGVRELAMLVRDHEGVLGVVIGGVANGVVALAAAVREGAPWRADELLRPVAQAVGGGVGRAEVVAVSGGRRAEALDAALEAVRTAS</sequence>
<feature type="binding site" evidence="11">
    <location>
        <position position="654"/>
    </location>
    <ligand>
        <name>Zn(2+)</name>
        <dbReference type="ChEBI" id="CHEBI:29105"/>
    </ligand>
</feature>
<dbReference type="InterPro" id="IPR012947">
    <property type="entry name" value="tRNA_SAD"/>
</dbReference>
<dbReference type="FunFam" id="3.30.930.10:FF:000004">
    <property type="entry name" value="Alanine--tRNA ligase"/>
    <property type="match status" value="1"/>
</dbReference>
<dbReference type="STRING" id="525909.Afer_0951"/>
<comment type="domain">
    <text evidence="11">Consists of three domains; the N-terminal catalytic domain, the editing domain and the C-terminal C-Ala domain. The editing domain removes incorrectly charged amino acids, while the C-Ala domain, along with tRNA(Ala), serves as a bridge to cooperatively bring together the editing and aminoacylation centers thus stimulating deacylation of misacylated tRNAs.</text>
</comment>
<dbReference type="EC" id="6.1.1.7" evidence="11"/>
<dbReference type="Gene3D" id="2.40.30.130">
    <property type="match status" value="1"/>
</dbReference>
<dbReference type="PROSITE" id="PS50860">
    <property type="entry name" value="AA_TRNA_LIGASE_II_ALA"/>
    <property type="match status" value="1"/>
</dbReference>
<keyword evidence="11" id="KW-0479">Metal-binding</keyword>
<dbReference type="HAMAP" id="MF_00036_B">
    <property type="entry name" value="Ala_tRNA_synth_B"/>
    <property type="match status" value="1"/>
</dbReference>
<dbReference type="SUPFAM" id="SSF50447">
    <property type="entry name" value="Translation proteins"/>
    <property type="match status" value="1"/>
</dbReference>
<dbReference type="NCBIfam" id="TIGR00344">
    <property type="entry name" value="alaS"/>
    <property type="match status" value="1"/>
</dbReference>
<dbReference type="PANTHER" id="PTHR11777:SF9">
    <property type="entry name" value="ALANINE--TRNA LIGASE, CYTOPLASMIC"/>
    <property type="match status" value="1"/>
</dbReference>
<dbReference type="GO" id="GO:0006419">
    <property type="term" value="P:alanyl-tRNA aminoacylation"/>
    <property type="evidence" value="ECO:0007669"/>
    <property type="project" value="UniProtKB-UniRule"/>
</dbReference>
<feature type="binding site" evidence="11">
    <location>
        <position position="556"/>
    </location>
    <ligand>
        <name>Zn(2+)</name>
        <dbReference type="ChEBI" id="CHEBI:29105"/>
    </ligand>
</feature>
<dbReference type="InterPro" id="IPR018165">
    <property type="entry name" value="Ala-tRNA-synth_IIc_core"/>
</dbReference>
<gene>
    <name evidence="11" type="primary">alaS</name>
    <name evidence="13" type="ordered locus">Afer_0951</name>
</gene>
<dbReference type="EMBL" id="CP001631">
    <property type="protein sequence ID" value="ACU53890.1"/>
    <property type="molecule type" value="Genomic_DNA"/>
</dbReference>
<dbReference type="InterPro" id="IPR045864">
    <property type="entry name" value="aa-tRNA-synth_II/BPL/LPL"/>
</dbReference>
<accession>C7LYT2</accession>
<evidence type="ECO:0000256" key="4">
    <source>
        <dbReference type="ARBA" id="ARBA00022741"/>
    </source>
</evidence>
<dbReference type="SUPFAM" id="SSF101353">
    <property type="entry name" value="Putative anticodon-binding domain of alanyl-tRNA synthetase (AlaRS)"/>
    <property type="match status" value="1"/>
</dbReference>
<organism evidence="13 14">
    <name type="scientific">Acidimicrobium ferrooxidans (strain DSM 10331 / JCM 15462 / NBRC 103882 / ICP)</name>
    <dbReference type="NCBI Taxonomy" id="525909"/>
    <lineage>
        <taxon>Bacteria</taxon>
        <taxon>Bacillati</taxon>
        <taxon>Actinomycetota</taxon>
        <taxon>Acidimicrobiia</taxon>
        <taxon>Acidimicrobiales</taxon>
        <taxon>Acidimicrobiaceae</taxon>
        <taxon>Acidimicrobium</taxon>
    </lineage>
</organism>
<evidence type="ECO:0000256" key="6">
    <source>
        <dbReference type="ARBA" id="ARBA00022884"/>
    </source>
</evidence>
<dbReference type="GO" id="GO:0005524">
    <property type="term" value="F:ATP binding"/>
    <property type="evidence" value="ECO:0007669"/>
    <property type="project" value="UniProtKB-UniRule"/>
</dbReference>
<keyword evidence="14" id="KW-1185">Reference proteome</keyword>
<keyword evidence="11" id="KW-0963">Cytoplasm</keyword>
<comment type="cofactor">
    <cofactor evidence="11">
        <name>Zn(2+)</name>
        <dbReference type="ChEBI" id="CHEBI:29105"/>
    </cofactor>
    <text evidence="11">Binds 1 zinc ion per subunit.</text>
</comment>
<dbReference type="GO" id="GO:0004813">
    <property type="term" value="F:alanine-tRNA ligase activity"/>
    <property type="evidence" value="ECO:0007669"/>
    <property type="project" value="UniProtKB-UniRule"/>
</dbReference>
<dbReference type="Gene3D" id="3.30.930.10">
    <property type="entry name" value="Bira Bifunctional Protein, Domain 2"/>
    <property type="match status" value="1"/>
</dbReference>
<evidence type="ECO:0000256" key="7">
    <source>
        <dbReference type="ARBA" id="ARBA00022917"/>
    </source>
</evidence>
<comment type="similarity">
    <text evidence="1 11">Belongs to the class-II aminoacyl-tRNA synthetase family.</text>
</comment>
<dbReference type="SMART" id="SM00863">
    <property type="entry name" value="tRNA_SAD"/>
    <property type="match status" value="1"/>
</dbReference>
<dbReference type="Gene3D" id="3.30.980.10">
    <property type="entry name" value="Threonyl-trna Synthetase, Chain A, domain 2"/>
    <property type="match status" value="1"/>
</dbReference>
<dbReference type="GO" id="GO:0002161">
    <property type="term" value="F:aminoacyl-tRNA deacylase activity"/>
    <property type="evidence" value="ECO:0007669"/>
    <property type="project" value="TreeGrafter"/>
</dbReference>
<evidence type="ECO:0000256" key="9">
    <source>
        <dbReference type="ARBA" id="ARBA00024779"/>
    </source>
</evidence>
<reference evidence="13 14" key="1">
    <citation type="journal article" date="2009" name="Stand. Genomic Sci.">
        <title>Complete genome sequence of Acidimicrobium ferrooxidans type strain (ICP).</title>
        <authorList>
            <person name="Clum A."/>
            <person name="Nolan M."/>
            <person name="Lang E."/>
            <person name="Glavina Del Rio T."/>
            <person name="Tice H."/>
            <person name="Copeland A."/>
            <person name="Cheng J.F."/>
            <person name="Lucas S."/>
            <person name="Chen F."/>
            <person name="Bruce D."/>
            <person name="Goodwin L."/>
            <person name="Pitluck S."/>
            <person name="Ivanova N."/>
            <person name="Mavrommatis K."/>
            <person name="Mikhailova N."/>
            <person name="Pati A."/>
            <person name="Chen A."/>
            <person name="Palaniappan K."/>
            <person name="Goker M."/>
            <person name="Spring S."/>
            <person name="Land M."/>
            <person name="Hauser L."/>
            <person name="Chang Y.J."/>
            <person name="Jeffries C.C."/>
            <person name="Chain P."/>
            <person name="Bristow J."/>
            <person name="Eisen J.A."/>
            <person name="Markowitz V."/>
            <person name="Hugenholtz P."/>
            <person name="Kyrpides N.C."/>
            <person name="Klenk H.P."/>
            <person name="Lapidus A."/>
        </authorList>
    </citation>
    <scope>NUCLEOTIDE SEQUENCE [LARGE SCALE GENOMIC DNA]</scope>
    <source>
        <strain evidence="14">DSM 10331 / JCM 15462 / NBRC 103882 / ICP</strain>
    </source>
</reference>
<evidence type="ECO:0000256" key="5">
    <source>
        <dbReference type="ARBA" id="ARBA00022840"/>
    </source>
</evidence>
<evidence type="ECO:0000313" key="14">
    <source>
        <dbReference type="Proteomes" id="UP000000771"/>
    </source>
</evidence>
<dbReference type="InterPro" id="IPR018164">
    <property type="entry name" value="Ala-tRNA-synth_IIc_N"/>
</dbReference>
<dbReference type="SUPFAM" id="SSF55186">
    <property type="entry name" value="ThrRS/AlaRS common domain"/>
    <property type="match status" value="1"/>
</dbReference>